<protein>
    <submittedName>
        <fullName evidence="9">Amino acid adenylation domain-containing protein</fullName>
    </submittedName>
</protein>
<keyword evidence="2" id="KW-0596">Phosphopantetheine</keyword>
<evidence type="ECO:0000313" key="10">
    <source>
        <dbReference type="Proteomes" id="UP000661858"/>
    </source>
</evidence>
<dbReference type="PANTHER" id="PTHR45527">
    <property type="entry name" value="NONRIBOSOMAL PEPTIDE SYNTHETASE"/>
    <property type="match status" value="1"/>
</dbReference>
<feature type="domain" description="Condensation" evidence="7">
    <location>
        <begin position="774"/>
        <end position="1201"/>
    </location>
</feature>
<accession>A0A937JKB3</accession>
<feature type="domain" description="AMP-dependent synthetase/ligase" evidence="5">
    <location>
        <begin position="194"/>
        <end position="538"/>
    </location>
</feature>
<dbReference type="SUPFAM" id="SSF56801">
    <property type="entry name" value="Acetyl-CoA synthetase-like"/>
    <property type="match status" value="1"/>
</dbReference>
<dbReference type="Gene3D" id="3.30.559.30">
    <property type="entry name" value="Nonribosomal peptide synthetase, condensation domain"/>
    <property type="match status" value="2"/>
</dbReference>
<dbReference type="Gene3D" id="3.30.300.30">
    <property type="match status" value="1"/>
</dbReference>
<dbReference type="SUPFAM" id="SSF52777">
    <property type="entry name" value="CoA-dependent acyltransferases"/>
    <property type="match status" value="3"/>
</dbReference>
<reference evidence="9" key="1">
    <citation type="submission" date="2021-01" db="EMBL/GenBank/DDBJ databases">
        <title>WGS of actinomycetes isolated from Thailand.</title>
        <authorList>
            <person name="Thawai C."/>
        </authorList>
    </citation>
    <scope>NUCLEOTIDE SEQUENCE</scope>
    <source>
        <strain evidence="9">RCU-197</strain>
    </source>
</reference>
<dbReference type="InterPro" id="IPR009081">
    <property type="entry name" value="PP-bd_ACP"/>
</dbReference>
<evidence type="ECO:0000256" key="1">
    <source>
        <dbReference type="ARBA" id="ARBA00001957"/>
    </source>
</evidence>
<feature type="domain" description="Carrier" evidence="6">
    <location>
        <begin position="696"/>
        <end position="752"/>
    </location>
</feature>
<feature type="region of interest" description="Disordered" evidence="4">
    <location>
        <begin position="297"/>
        <end position="323"/>
    </location>
</feature>
<dbReference type="PROSITE" id="PS00455">
    <property type="entry name" value="AMP_BINDING"/>
    <property type="match status" value="1"/>
</dbReference>
<name>A0A937JKB3_9ACTN</name>
<comment type="caution">
    <text evidence="9">The sequence shown here is derived from an EMBL/GenBank/DDBJ whole genome shotgun (WGS) entry which is preliminary data.</text>
</comment>
<dbReference type="Pfam" id="PF13193">
    <property type="entry name" value="AMP-binding_C"/>
    <property type="match status" value="1"/>
</dbReference>
<dbReference type="RefSeq" id="WP_201834151.1">
    <property type="nucleotide sequence ID" value="NZ_JAERRK010000004.1"/>
</dbReference>
<gene>
    <name evidence="9" type="ORF">JK359_10090</name>
</gene>
<feature type="region of interest" description="Disordered" evidence="4">
    <location>
        <begin position="1189"/>
        <end position="1212"/>
    </location>
</feature>
<dbReference type="Gene3D" id="2.30.38.10">
    <property type="entry name" value="Luciferase, Domain 3"/>
    <property type="match status" value="1"/>
</dbReference>
<keyword evidence="3" id="KW-0597">Phosphoprotein</keyword>
<dbReference type="Gene3D" id="3.30.559.10">
    <property type="entry name" value="Chloramphenicol acetyltransferase-like domain"/>
    <property type="match status" value="1"/>
</dbReference>
<dbReference type="InterPro" id="IPR023213">
    <property type="entry name" value="CAT-like_dom_sf"/>
</dbReference>
<dbReference type="FunFam" id="3.40.50.12780:FF:000012">
    <property type="entry name" value="Non-ribosomal peptide synthetase"/>
    <property type="match status" value="1"/>
</dbReference>
<dbReference type="InterPro" id="IPR036736">
    <property type="entry name" value="ACP-like_sf"/>
</dbReference>
<dbReference type="Gene3D" id="3.40.50.980">
    <property type="match status" value="2"/>
</dbReference>
<dbReference type="Gene3D" id="1.10.1200.10">
    <property type="entry name" value="ACP-like"/>
    <property type="match status" value="1"/>
</dbReference>
<evidence type="ECO:0000259" key="8">
    <source>
        <dbReference type="Pfam" id="PF13193"/>
    </source>
</evidence>
<dbReference type="InterPro" id="IPR006162">
    <property type="entry name" value="Ppantetheine_attach_site"/>
</dbReference>
<dbReference type="CDD" id="cd05930">
    <property type="entry name" value="A_NRPS"/>
    <property type="match status" value="1"/>
</dbReference>
<dbReference type="EMBL" id="JAERRK010000004">
    <property type="protein sequence ID" value="MBL1082329.1"/>
    <property type="molecule type" value="Genomic_DNA"/>
</dbReference>
<dbReference type="InterPro" id="IPR001242">
    <property type="entry name" value="Condensation_dom"/>
</dbReference>
<evidence type="ECO:0000256" key="3">
    <source>
        <dbReference type="ARBA" id="ARBA00022553"/>
    </source>
</evidence>
<dbReference type="NCBIfam" id="TIGR01733">
    <property type="entry name" value="AA-adenyl-dom"/>
    <property type="match status" value="1"/>
</dbReference>
<dbReference type="Pfam" id="PF00668">
    <property type="entry name" value="Condensation"/>
    <property type="match status" value="1"/>
</dbReference>
<feature type="domain" description="AMP-binding enzyme C-terminal" evidence="8">
    <location>
        <begin position="595"/>
        <end position="666"/>
    </location>
</feature>
<organism evidence="9 10">
    <name type="scientific">Streptomyces actinomycinicus</name>
    <dbReference type="NCBI Taxonomy" id="1695166"/>
    <lineage>
        <taxon>Bacteria</taxon>
        <taxon>Bacillati</taxon>
        <taxon>Actinomycetota</taxon>
        <taxon>Actinomycetes</taxon>
        <taxon>Kitasatosporales</taxon>
        <taxon>Streptomycetaceae</taxon>
        <taxon>Streptomyces</taxon>
    </lineage>
</organism>
<dbReference type="AlphaFoldDB" id="A0A937JKB3"/>
<sequence>MTVAEGRARVTVALDDETSAALRALCASAGAQTPTAVLALLRVLLHRLTQGKDVPVRAGLPGRDVQLTASLDPDAGFRACLRAEQHAVEAAVGREPLAGVALTADGLGPHAVTADRVPDAGPLSVTVRSDTADARDARRTAGQLARLAREVCAAPDAPTGRLPVLPPRQWDGLLALGTGPHQDLPAERTVLDLFTEQVAAHPGAPAAVCGDRTYSYAELDGMADRLAARLAAAAPTGPERVVALLCARTEWMLVSLLAILKTGSAFLPLDPEQPALRLRELLADSGAVAVLADASRSGSLSGAPQPVVTLGRDTAAEPPEPPLRRAGPADLAYVVYTSGSTGAPKGVMVEHLGILNTVRYRIAYYGLGPGSRVLQVDPVHADAGISDVLSALCSGAPLVVLEREQLIDPDEVAAVIRREDVTHVQTVPSLYQLILDYAGDRLPSLRQVVLGGERLTAALAARHHQLLPDADLFNEYGPSEDSVATTLVKVEPGSEEPPVGKLFPNKTVDLLDEHGALVPLGALGEICIGGVGLARGYLGNRQQTEARFVANPVRPGQRMYRTGDLGRWLPDGSLVCLGRIDDQVQIRGHRVEPGEVTEVLAKAPGVRSAAVVAWPGADGSHRLVAYVVGEHEPALLRAHLADRLPAHMVPDAYVPVTALPVTSIGKLDRSALPAPPEPGEVSEESAEVELTAAQLRVAEVWSAVLGHRVRQPDADLFALGGHSLTAARIAKELGVAVSTVFANPTVRLLAGAVPDGGPEPAAPAAPAPADPGAFPLSRAQRRVWLTSRRTHADRFIISDLVRTGRSLRPDTLRTALTAVVERQELLRAQVLPEGASASLTVLDGLPGGVPLRVTELPGADPDGPDVREALRGARSVTFDLERAPLFEVCLIRGPVGGDLLTVSAHHLIYDGASVNVLLDDLFAAYEAVERQGAAALPPLEHQYRDWAAEERAWLVSEEATRQEAFWKERLQGVRPVPDLVDSTRRGRRRGLSGLVRRTLPAGSLHGTPATPYAVVVTAFTALVHRVTGVTDVVLGFPASLRHSRADDALIGYFANAVPLRLEFAQRDGLGDLLGHVGARVVEAYEHGRLPFDALVERLGIGAQPGRSVLLDLGVSWENATVATAGWQVEDVLAEELPADSDMWLYASVRGDLLHLDLTYDRQLVTEHEAAGFADDLVRLVSAVVTEPHTPVGAPGDVREEEEDVWSATSYDF</sequence>
<dbReference type="InterPro" id="IPR045851">
    <property type="entry name" value="AMP-bd_C_sf"/>
</dbReference>
<proteinExistence type="predicted"/>
<dbReference type="GO" id="GO:0044550">
    <property type="term" value="P:secondary metabolite biosynthetic process"/>
    <property type="evidence" value="ECO:0007669"/>
    <property type="project" value="TreeGrafter"/>
</dbReference>
<evidence type="ECO:0000313" key="9">
    <source>
        <dbReference type="EMBL" id="MBL1082329.1"/>
    </source>
</evidence>
<evidence type="ECO:0000256" key="4">
    <source>
        <dbReference type="SAM" id="MobiDB-lite"/>
    </source>
</evidence>
<dbReference type="GO" id="GO:0003824">
    <property type="term" value="F:catalytic activity"/>
    <property type="evidence" value="ECO:0007669"/>
    <property type="project" value="InterPro"/>
</dbReference>
<dbReference type="GO" id="GO:0008610">
    <property type="term" value="P:lipid biosynthetic process"/>
    <property type="evidence" value="ECO:0007669"/>
    <property type="project" value="UniProtKB-ARBA"/>
</dbReference>
<dbReference type="Pfam" id="PF00550">
    <property type="entry name" value="PP-binding"/>
    <property type="match status" value="1"/>
</dbReference>
<dbReference type="InterPro" id="IPR010071">
    <property type="entry name" value="AA_adenyl_dom"/>
</dbReference>
<evidence type="ECO:0000259" key="7">
    <source>
        <dbReference type="Pfam" id="PF00668"/>
    </source>
</evidence>
<dbReference type="Proteomes" id="UP000661858">
    <property type="component" value="Unassembled WGS sequence"/>
</dbReference>
<feature type="compositionally biased region" description="Pro residues" evidence="4">
    <location>
        <begin position="760"/>
        <end position="769"/>
    </location>
</feature>
<dbReference type="GO" id="GO:0043041">
    <property type="term" value="P:amino acid activation for nonribosomal peptide biosynthetic process"/>
    <property type="evidence" value="ECO:0007669"/>
    <property type="project" value="TreeGrafter"/>
</dbReference>
<keyword evidence="10" id="KW-1185">Reference proteome</keyword>
<dbReference type="GO" id="GO:0031177">
    <property type="term" value="F:phosphopantetheine binding"/>
    <property type="evidence" value="ECO:0007669"/>
    <property type="project" value="TreeGrafter"/>
</dbReference>
<feature type="region of interest" description="Disordered" evidence="4">
    <location>
        <begin position="754"/>
        <end position="773"/>
    </location>
</feature>
<dbReference type="SUPFAM" id="SSF47336">
    <property type="entry name" value="ACP-like"/>
    <property type="match status" value="1"/>
</dbReference>
<dbReference type="InterPro" id="IPR000873">
    <property type="entry name" value="AMP-dep_synth/lig_dom"/>
</dbReference>
<evidence type="ECO:0000259" key="5">
    <source>
        <dbReference type="Pfam" id="PF00501"/>
    </source>
</evidence>
<dbReference type="Pfam" id="PF00501">
    <property type="entry name" value="AMP-binding"/>
    <property type="match status" value="1"/>
</dbReference>
<evidence type="ECO:0000256" key="2">
    <source>
        <dbReference type="ARBA" id="ARBA00022450"/>
    </source>
</evidence>
<dbReference type="PROSITE" id="PS00012">
    <property type="entry name" value="PHOSPHOPANTETHEINE"/>
    <property type="match status" value="1"/>
</dbReference>
<dbReference type="InterPro" id="IPR025110">
    <property type="entry name" value="AMP-bd_C"/>
</dbReference>
<comment type="cofactor">
    <cofactor evidence="1">
        <name>pantetheine 4'-phosphate</name>
        <dbReference type="ChEBI" id="CHEBI:47942"/>
    </cofactor>
</comment>
<evidence type="ECO:0000259" key="6">
    <source>
        <dbReference type="Pfam" id="PF00550"/>
    </source>
</evidence>
<dbReference type="PANTHER" id="PTHR45527:SF1">
    <property type="entry name" value="FATTY ACID SYNTHASE"/>
    <property type="match status" value="1"/>
</dbReference>
<dbReference type="InterPro" id="IPR020845">
    <property type="entry name" value="AMP-binding_CS"/>
</dbReference>
<dbReference type="GO" id="GO:0005737">
    <property type="term" value="C:cytoplasm"/>
    <property type="evidence" value="ECO:0007669"/>
    <property type="project" value="TreeGrafter"/>
</dbReference>